<dbReference type="EMBL" id="ML119667">
    <property type="protein sequence ID" value="RPA83106.1"/>
    <property type="molecule type" value="Genomic_DNA"/>
</dbReference>
<gene>
    <name evidence="2" type="ORF">BJ508DRAFT_324977</name>
</gene>
<keyword evidence="3" id="KW-1185">Reference proteome</keyword>
<name>A0A3N4ICB1_ASCIM</name>
<feature type="region of interest" description="Disordered" evidence="1">
    <location>
        <begin position="325"/>
        <end position="351"/>
    </location>
</feature>
<evidence type="ECO:0000256" key="1">
    <source>
        <dbReference type="SAM" id="MobiDB-lite"/>
    </source>
</evidence>
<protein>
    <submittedName>
        <fullName evidence="2">Uncharacterized protein</fullName>
    </submittedName>
</protein>
<reference evidence="2 3" key="1">
    <citation type="journal article" date="2018" name="Nat. Ecol. Evol.">
        <title>Pezizomycetes genomes reveal the molecular basis of ectomycorrhizal truffle lifestyle.</title>
        <authorList>
            <person name="Murat C."/>
            <person name="Payen T."/>
            <person name="Noel B."/>
            <person name="Kuo A."/>
            <person name="Morin E."/>
            <person name="Chen J."/>
            <person name="Kohler A."/>
            <person name="Krizsan K."/>
            <person name="Balestrini R."/>
            <person name="Da Silva C."/>
            <person name="Montanini B."/>
            <person name="Hainaut M."/>
            <person name="Levati E."/>
            <person name="Barry K.W."/>
            <person name="Belfiori B."/>
            <person name="Cichocki N."/>
            <person name="Clum A."/>
            <person name="Dockter R.B."/>
            <person name="Fauchery L."/>
            <person name="Guy J."/>
            <person name="Iotti M."/>
            <person name="Le Tacon F."/>
            <person name="Lindquist E.A."/>
            <person name="Lipzen A."/>
            <person name="Malagnac F."/>
            <person name="Mello A."/>
            <person name="Molinier V."/>
            <person name="Miyauchi S."/>
            <person name="Poulain J."/>
            <person name="Riccioni C."/>
            <person name="Rubini A."/>
            <person name="Sitrit Y."/>
            <person name="Splivallo R."/>
            <person name="Traeger S."/>
            <person name="Wang M."/>
            <person name="Zifcakova L."/>
            <person name="Wipf D."/>
            <person name="Zambonelli A."/>
            <person name="Paolocci F."/>
            <person name="Nowrousian M."/>
            <person name="Ottonello S."/>
            <person name="Baldrian P."/>
            <person name="Spatafora J.W."/>
            <person name="Henrissat B."/>
            <person name="Nagy L.G."/>
            <person name="Aury J.M."/>
            <person name="Wincker P."/>
            <person name="Grigoriev I.V."/>
            <person name="Bonfante P."/>
            <person name="Martin F.M."/>
        </authorList>
    </citation>
    <scope>NUCLEOTIDE SEQUENCE [LARGE SCALE GENOMIC DNA]</scope>
    <source>
        <strain evidence="2 3">RN42</strain>
    </source>
</reference>
<evidence type="ECO:0000313" key="3">
    <source>
        <dbReference type="Proteomes" id="UP000275078"/>
    </source>
</evidence>
<sequence>MATFLATISGMFKIHSIPSGISKAQVIESTCPFDWESRIETVKIPSGDAENEKFSMMPLPVLIIHYSDQAKEIASEGQVVSLNGTFLVKPLDETADDNIHGAPFRLEIMSQQLIGFPGDPYAEEYSTALPHAAPPYITVLGYSGHCSVPDGILPDGPRMKSFELKTAVYDSKATSANKIANFSLRCYIANTPRWRAFKMPKINTSLLVSGKLIGYSTLNSKICIALLLDSFCYVPSGPRAFSNASQQDAAPVGFDGNIIKIEDDIPTKRKNDGWGYMPTTKKQTSKPIGKKIKLGPMNMDPNRFVLDKEDTDRINEELGLIVHENGEKEAVDDSNEKPDYKLQETILGKSS</sequence>
<dbReference type="AlphaFoldDB" id="A0A3N4ICB1"/>
<feature type="compositionally biased region" description="Basic and acidic residues" evidence="1">
    <location>
        <begin position="325"/>
        <end position="342"/>
    </location>
</feature>
<dbReference type="OrthoDB" id="2966751at2759"/>
<dbReference type="Proteomes" id="UP000275078">
    <property type="component" value="Unassembled WGS sequence"/>
</dbReference>
<proteinExistence type="predicted"/>
<accession>A0A3N4ICB1</accession>
<organism evidence="2 3">
    <name type="scientific">Ascobolus immersus RN42</name>
    <dbReference type="NCBI Taxonomy" id="1160509"/>
    <lineage>
        <taxon>Eukaryota</taxon>
        <taxon>Fungi</taxon>
        <taxon>Dikarya</taxon>
        <taxon>Ascomycota</taxon>
        <taxon>Pezizomycotina</taxon>
        <taxon>Pezizomycetes</taxon>
        <taxon>Pezizales</taxon>
        <taxon>Ascobolaceae</taxon>
        <taxon>Ascobolus</taxon>
    </lineage>
</organism>
<evidence type="ECO:0000313" key="2">
    <source>
        <dbReference type="EMBL" id="RPA83106.1"/>
    </source>
</evidence>